<gene>
    <name evidence="2" type="ORF">AB6A40_008873</name>
</gene>
<evidence type="ECO:0000313" key="3">
    <source>
        <dbReference type="Proteomes" id="UP001608902"/>
    </source>
</evidence>
<sequence length="155" mass="17932">MNEERGMREEEGLRSAASCLESGMREEEGMEGLATSYESGIREEEGMRSSASCSESGIREEEGMRSSADISEGLQLYIFEHEQQYASYFMWMGVLQFFGALITLLKCAKDVVIIYYNSYVYDDLEHLMWRVNHMMKMREQLYPRLRLIITATSSL</sequence>
<evidence type="ECO:0000313" key="2">
    <source>
        <dbReference type="EMBL" id="MFH4982164.1"/>
    </source>
</evidence>
<organism evidence="2 3">
    <name type="scientific">Gnathostoma spinigerum</name>
    <dbReference type="NCBI Taxonomy" id="75299"/>
    <lineage>
        <taxon>Eukaryota</taxon>
        <taxon>Metazoa</taxon>
        <taxon>Ecdysozoa</taxon>
        <taxon>Nematoda</taxon>
        <taxon>Chromadorea</taxon>
        <taxon>Rhabditida</taxon>
        <taxon>Spirurina</taxon>
        <taxon>Gnathostomatomorpha</taxon>
        <taxon>Gnathostomatoidea</taxon>
        <taxon>Gnathostomatidae</taxon>
        <taxon>Gnathostoma</taxon>
    </lineage>
</organism>
<feature type="region of interest" description="Disordered" evidence="1">
    <location>
        <begin position="41"/>
        <end position="66"/>
    </location>
</feature>
<name>A0ABD6EVE6_9BILA</name>
<protein>
    <submittedName>
        <fullName evidence="2">Uncharacterized protein</fullName>
    </submittedName>
</protein>
<proteinExistence type="predicted"/>
<keyword evidence="3" id="KW-1185">Reference proteome</keyword>
<dbReference type="AlphaFoldDB" id="A0ABD6EVE6"/>
<evidence type="ECO:0000256" key="1">
    <source>
        <dbReference type="SAM" id="MobiDB-lite"/>
    </source>
</evidence>
<dbReference type="Proteomes" id="UP001608902">
    <property type="component" value="Unassembled WGS sequence"/>
</dbReference>
<accession>A0ABD6EVE6</accession>
<comment type="caution">
    <text evidence="2">The sequence shown here is derived from an EMBL/GenBank/DDBJ whole genome shotgun (WGS) entry which is preliminary data.</text>
</comment>
<dbReference type="EMBL" id="JBGFUD010008607">
    <property type="protein sequence ID" value="MFH4982164.1"/>
    <property type="molecule type" value="Genomic_DNA"/>
</dbReference>
<reference evidence="2 3" key="1">
    <citation type="submission" date="2024-08" db="EMBL/GenBank/DDBJ databases">
        <title>Gnathostoma spinigerum genome.</title>
        <authorList>
            <person name="Gonzalez-Bertolin B."/>
            <person name="Monzon S."/>
            <person name="Zaballos A."/>
            <person name="Jimenez P."/>
            <person name="Dekumyoy P."/>
            <person name="Varona S."/>
            <person name="Cuesta I."/>
            <person name="Sumanam S."/>
            <person name="Adisakwattana P."/>
            <person name="Gasser R.B."/>
            <person name="Hernandez-Gonzalez A."/>
            <person name="Young N.D."/>
            <person name="Perteguer M.J."/>
        </authorList>
    </citation>
    <scope>NUCLEOTIDE SEQUENCE [LARGE SCALE GENOMIC DNA]</scope>
    <source>
        <strain evidence="2">AL3</strain>
        <tissue evidence="2">Liver</tissue>
    </source>
</reference>